<keyword evidence="1" id="KW-0175">Coiled coil</keyword>
<reference evidence="3" key="1">
    <citation type="submission" date="2021-01" db="EMBL/GenBank/DDBJ databases">
        <title>Phytophthora aleatoria, a newly-described species from Pinus radiata is distinct from Phytophthora cactorum isolates based on comparative genomics.</title>
        <authorList>
            <person name="Mcdougal R."/>
            <person name="Panda P."/>
            <person name="Williams N."/>
            <person name="Studholme D.J."/>
        </authorList>
    </citation>
    <scope>NUCLEOTIDE SEQUENCE</scope>
    <source>
        <strain evidence="3">NZFS 4037</strain>
    </source>
</reference>
<dbReference type="EMBL" id="JAENGY010000630">
    <property type="protein sequence ID" value="KAG6959142.1"/>
    <property type="molecule type" value="Genomic_DNA"/>
</dbReference>
<feature type="coiled-coil region" evidence="1">
    <location>
        <begin position="64"/>
        <end position="91"/>
    </location>
</feature>
<name>A0A8J5M1V0_9STRA</name>
<organism evidence="3 4">
    <name type="scientific">Phytophthora aleatoria</name>
    <dbReference type="NCBI Taxonomy" id="2496075"/>
    <lineage>
        <taxon>Eukaryota</taxon>
        <taxon>Sar</taxon>
        <taxon>Stramenopiles</taxon>
        <taxon>Oomycota</taxon>
        <taxon>Peronosporomycetes</taxon>
        <taxon>Peronosporales</taxon>
        <taxon>Peronosporaceae</taxon>
        <taxon>Phytophthora</taxon>
    </lineage>
</organism>
<accession>A0A8J5M1V0</accession>
<sequence length="403" mass="45656">MLPEVVDVEDASTDSSLSPLSSTFDQIDNDIAQSDAVNLQRAGPGLEQMFDFKSKDAQRRSMYREREKKLRRDLRHQVDILSAELKILLKRNAGGEIECAQASSIPVSMWKALAILQRGARLEAETEQRKLLEAVFTQQLDALYSQTDKVMRDCGMNSITCGSLNFKPTRKTQDGAEYFQYAWKQMIPLNLQHTRRELWQAAHMLHRQDCREVYTGAHSGNTIAVKFRIKSYPGSTLSLSEHIVVRRFDEEDRTILVWRSLTEGNGSLSGMHSDKTGWCIIRPVELGTIKETYVRQVPIHFNRDHKAQDISQFTILIHRSSEEDGIAIAQGISNMNIHDSVPRSVPEEPEPLVANTLDEALSDNYALEDIDASHSFDGFDLGEALHDPRDPVIDQVYGFPQEV</sequence>
<evidence type="ECO:0000313" key="4">
    <source>
        <dbReference type="Proteomes" id="UP000709295"/>
    </source>
</evidence>
<dbReference type="AlphaFoldDB" id="A0A8J5M1V0"/>
<evidence type="ECO:0008006" key="5">
    <source>
        <dbReference type="Google" id="ProtNLM"/>
    </source>
</evidence>
<dbReference type="Proteomes" id="UP000709295">
    <property type="component" value="Unassembled WGS sequence"/>
</dbReference>
<comment type="caution">
    <text evidence="3">The sequence shown here is derived from an EMBL/GenBank/DDBJ whole genome shotgun (WGS) entry which is preliminary data.</text>
</comment>
<evidence type="ECO:0000256" key="1">
    <source>
        <dbReference type="SAM" id="Coils"/>
    </source>
</evidence>
<feature type="compositionally biased region" description="Acidic residues" evidence="2">
    <location>
        <begin position="1"/>
        <end position="12"/>
    </location>
</feature>
<evidence type="ECO:0000313" key="3">
    <source>
        <dbReference type="EMBL" id="KAG6959142.1"/>
    </source>
</evidence>
<evidence type="ECO:0000256" key="2">
    <source>
        <dbReference type="SAM" id="MobiDB-lite"/>
    </source>
</evidence>
<proteinExistence type="predicted"/>
<feature type="region of interest" description="Disordered" evidence="2">
    <location>
        <begin position="1"/>
        <end position="20"/>
    </location>
</feature>
<gene>
    <name evidence="3" type="ORF">JG688_00010208</name>
</gene>
<protein>
    <recommendedName>
        <fullName evidence="5">M96 mating-specific protein family</fullName>
    </recommendedName>
</protein>
<keyword evidence="4" id="KW-1185">Reference proteome</keyword>